<dbReference type="EMBL" id="KN042454">
    <property type="protein sequence ID" value="KFH61732.1"/>
    <property type="molecule type" value="Genomic_DNA"/>
</dbReference>
<accession>A0A086TIF5</accession>
<organism evidence="1 2">
    <name type="scientific">Podila verticillata NRRL 6337</name>
    <dbReference type="NCBI Taxonomy" id="1069443"/>
    <lineage>
        <taxon>Eukaryota</taxon>
        <taxon>Fungi</taxon>
        <taxon>Fungi incertae sedis</taxon>
        <taxon>Mucoromycota</taxon>
        <taxon>Mortierellomycotina</taxon>
        <taxon>Mortierellomycetes</taxon>
        <taxon>Mortierellales</taxon>
        <taxon>Mortierellaceae</taxon>
        <taxon>Podila</taxon>
    </lineage>
</organism>
<evidence type="ECO:0000313" key="2">
    <source>
        <dbReference type="Proteomes" id="UP000243308"/>
    </source>
</evidence>
<keyword evidence="2" id="KW-1185">Reference proteome</keyword>
<protein>
    <submittedName>
        <fullName evidence="1">Uncharacterized protein</fullName>
    </submittedName>
</protein>
<dbReference type="AlphaFoldDB" id="A0A086TIF5"/>
<proteinExistence type="predicted"/>
<name>A0A086TIF5_9FUNG</name>
<dbReference type="OrthoDB" id="2386076at2759"/>
<feature type="non-terminal residue" evidence="1">
    <location>
        <position position="60"/>
    </location>
</feature>
<reference evidence="1 2" key="1">
    <citation type="submission" date="2011-02" db="EMBL/GenBank/DDBJ databases">
        <title>The Genome Sequence of Mortierella verticillata NRRL 6337.</title>
        <authorList>
            <consortium name="The Broad Institute Genome Sequencing Platform"/>
            <person name="Russ C."/>
            <person name="Cuomo C."/>
            <person name="Burger G."/>
            <person name="Gray M.W."/>
            <person name="Holland P.W.H."/>
            <person name="King N."/>
            <person name="Lang F.B.F."/>
            <person name="Roger A.J."/>
            <person name="Ruiz-Trillo I."/>
            <person name="Young S.K."/>
            <person name="Zeng Q."/>
            <person name="Gargeya S."/>
            <person name="Alvarado L."/>
            <person name="Berlin A."/>
            <person name="Chapman S.B."/>
            <person name="Chen Z."/>
            <person name="Freedman E."/>
            <person name="Gellesch M."/>
            <person name="Goldberg J."/>
            <person name="Griggs A."/>
            <person name="Gujja S."/>
            <person name="Heilman E."/>
            <person name="Heiman D."/>
            <person name="Howarth C."/>
            <person name="Mehta T."/>
            <person name="Neiman D."/>
            <person name="Pearson M."/>
            <person name="Roberts A."/>
            <person name="Saif S."/>
            <person name="Shea T."/>
            <person name="Shenoy N."/>
            <person name="Sisk P."/>
            <person name="Stolte C."/>
            <person name="Sykes S."/>
            <person name="White J."/>
            <person name="Yandava C."/>
            <person name="Haas B."/>
            <person name="Nusbaum C."/>
            <person name="Birren B."/>
        </authorList>
    </citation>
    <scope>NUCLEOTIDE SEQUENCE [LARGE SCALE GENOMIC DNA]</scope>
    <source>
        <strain evidence="1 2">NRRL 6337</strain>
    </source>
</reference>
<sequence>MSWKALFKVPLSVAQSVAHKFVKFLKDAAITNIWLPCCSKTVEWEKSRWIHAKDKCTEFS</sequence>
<evidence type="ECO:0000313" key="1">
    <source>
        <dbReference type="EMBL" id="KFH61732.1"/>
    </source>
</evidence>
<gene>
    <name evidence="1" type="ORF">MVEG_12431</name>
</gene>
<dbReference type="Proteomes" id="UP000243308">
    <property type="component" value="Unassembled WGS sequence"/>
</dbReference>